<dbReference type="CDD" id="cd00131">
    <property type="entry name" value="PAX"/>
    <property type="match status" value="1"/>
</dbReference>
<feature type="compositionally biased region" description="Polar residues" evidence="8">
    <location>
        <begin position="438"/>
        <end position="470"/>
    </location>
</feature>
<dbReference type="PROSITE" id="PS51057">
    <property type="entry name" value="PAIRED_2"/>
    <property type="match status" value="1"/>
</dbReference>
<dbReference type="Pfam" id="PF00292">
    <property type="entry name" value="PAX"/>
    <property type="match status" value="1"/>
</dbReference>
<reference evidence="11" key="1">
    <citation type="submission" date="2025-08" db="UniProtKB">
        <authorList>
            <consortium name="RefSeq"/>
        </authorList>
    </citation>
    <scope>IDENTIFICATION</scope>
</reference>
<name>A0A9W2ZJ94_BIOGL</name>
<dbReference type="SMART" id="SM00351">
    <property type="entry name" value="PAX"/>
    <property type="match status" value="1"/>
</dbReference>
<dbReference type="InterPro" id="IPR043182">
    <property type="entry name" value="PAIRED_DNA-bd_dom"/>
</dbReference>
<dbReference type="FunFam" id="1.10.10.10:FF:000013">
    <property type="entry name" value="Paired box 8 isoform 1"/>
    <property type="match status" value="1"/>
</dbReference>
<feature type="region of interest" description="Disordered" evidence="8">
    <location>
        <begin position="251"/>
        <end position="275"/>
    </location>
</feature>
<dbReference type="Gene3D" id="1.10.10.10">
    <property type="entry name" value="Winged helix-like DNA-binding domain superfamily/Winged helix DNA-binding domain"/>
    <property type="match status" value="2"/>
</dbReference>
<comment type="subcellular location">
    <subcellularLocation>
        <location evidence="1">Nucleus</location>
    </subcellularLocation>
</comment>
<evidence type="ECO:0000256" key="8">
    <source>
        <dbReference type="SAM" id="MobiDB-lite"/>
    </source>
</evidence>
<dbReference type="InterPro" id="IPR001523">
    <property type="entry name" value="Paired_dom"/>
</dbReference>
<dbReference type="PANTHER" id="PTHR45636:SF41">
    <property type="entry name" value="PAIRED BOX PROTEIN PAX-6-RELATED"/>
    <property type="match status" value="1"/>
</dbReference>
<dbReference type="AlphaFoldDB" id="A0A9W2ZJ94"/>
<dbReference type="PANTHER" id="PTHR45636">
    <property type="entry name" value="PAIRED BOX PROTEIN PAX-6-RELATED-RELATED"/>
    <property type="match status" value="1"/>
</dbReference>
<keyword evidence="2" id="KW-0217">Developmental protein</keyword>
<feature type="region of interest" description="Disordered" evidence="8">
    <location>
        <begin position="170"/>
        <end position="194"/>
    </location>
</feature>
<feature type="compositionally biased region" description="Low complexity" evidence="8">
    <location>
        <begin position="639"/>
        <end position="649"/>
    </location>
</feature>
<dbReference type="Proteomes" id="UP001165740">
    <property type="component" value="Chromosome 2"/>
</dbReference>
<keyword evidence="3" id="KW-0563">Paired box</keyword>
<evidence type="ECO:0000256" key="1">
    <source>
        <dbReference type="ARBA" id="ARBA00004123"/>
    </source>
</evidence>
<dbReference type="OrthoDB" id="3225452at2759"/>
<feature type="compositionally biased region" description="Basic and acidic residues" evidence="8">
    <location>
        <begin position="498"/>
        <end position="545"/>
    </location>
</feature>
<keyword evidence="5" id="KW-0238">DNA-binding</keyword>
<evidence type="ECO:0000313" key="11">
    <source>
        <dbReference type="RefSeq" id="XP_055875038.1"/>
    </source>
</evidence>
<dbReference type="InterPro" id="IPR043565">
    <property type="entry name" value="PAX_fam"/>
</dbReference>
<evidence type="ECO:0000256" key="3">
    <source>
        <dbReference type="ARBA" id="ARBA00022724"/>
    </source>
</evidence>
<dbReference type="GO" id="GO:0000981">
    <property type="term" value="F:DNA-binding transcription factor activity, RNA polymerase II-specific"/>
    <property type="evidence" value="ECO:0007669"/>
    <property type="project" value="TreeGrafter"/>
</dbReference>
<proteinExistence type="predicted"/>
<evidence type="ECO:0000256" key="2">
    <source>
        <dbReference type="ARBA" id="ARBA00022473"/>
    </source>
</evidence>
<evidence type="ECO:0000256" key="6">
    <source>
        <dbReference type="ARBA" id="ARBA00023163"/>
    </source>
</evidence>
<accession>A0A9W2ZJ94</accession>
<protein>
    <submittedName>
        <fullName evidence="11">Paired box protein Pax-8-like isoform X1</fullName>
    </submittedName>
</protein>
<evidence type="ECO:0000256" key="5">
    <source>
        <dbReference type="ARBA" id="ARBA00023125"/>
    </source>
</evidence>
<dbReference type="SUPFAM" id="SSF46689">
    <property type="entry name" value="Homeodomain-like"/>
    <property type="match status" value="1"/>
</dbReference>
<keyword evidence="4" id="KW-0805">Transcription regulation</keyword>
<dbReference type="GO" id="GO:0005634">
    <property type="term" value="C:nucleus"/>
    <property type="evidence" value="ECO:0007669"/>
    <property type="project" value="UniProtKB-SubCell"/>
</dbReference>
<dbReference type="GeneID" id="106072317"/>
<evidence type="ECO:0000313" key="10">
    <source>
        <dbReference type="Proteomes" id="UP001165740"/>
    </source>
</evidence>
<feature type="region of interest" description="Disordered" evidence="8">
    <location>
        <begin position="752"/>
        <end position="773"/>
    </location>
</feature>
<dbReference type="InterPro" id="IPR009057">
    <property type="entry name" value="Homeodomain-like_sf"/>
</dbReference>
<evidence type="ECO:0000256" key="4">
    <source>
        <dbReference type="ARBA" id="ARBA00023015"/>
    </source>
</evidence>
<keyword evidence="6" id="KW-0804">Transcription</keyword>
<gene>
    <name evidence="11" type="primary">LOC106072317</name>
</gene>
<feature type="region of interest" description="Disordered" evidence="8">
    <location>
        <begin position="1"/>
        <end position="46"/>
    </location>
</feature>
<feature type="region of interest" description="Disordered" evidence="8">
    <location>
        <begin position="605"/>
        <end position="653"/>
    </location>
</feature>
<dbReference type="GO" id="GO:0000978">
    <property type="term" value="F:RNA polymerase II cis-regulatory region sequence-specific DNA binding"/>
    <property type="evidence" value="ECO:0007669"/>
    <property type="project" value="TreeGrafter"/>
</dbReference>
<feature type="region of interest" description="Disordered" evidence="8">
    <location>
        <begin position="105"/>
        <end position="125"/>
    </location>
</feature>
<keyword evidence="10" id="KW-1185">Reference proteome</keyword>
<evidence type="ECO:0000259" key="9">
    <source>
        <dbReference type="PROSITE" id="PS51057"/>
    </source>
</evidence>
<dbReference type="PRINTS" id="PR00027">
    <property type="entry name" value="PAIREDBOX"/>
</dbReference>
<feature type="compositionally biased region" description="Basic and acidic residues" evidence="8">
    <location>
        <begin position="176"/>
        <end position="190"/>
    </location>
</feature>
<dbReference type="RefSeq" id="XP_055875038.1">
    <property type="nucleotide sequence ID" value="XM_056019063.1"/>
</dbReference>
<organism evidence="10 11">
    <name type="scientific">Biomphalaria glabrata</name>
    <name type="common">Bloodfluke planorb</name>
    <name type="synonym">Freshwater snail</name>
    <dbReference type="NCBI Taxonomy" id="6526"/>
    <lineage>
        <taxon>Eukaryota</taxon>
        <taxon>Metazoa</taxon>
        <taxon>Spiralia</taxon>
        <taxon>Lophotrochozoa</taxon>
        <taxon>Mollusca</taxon>
        <taxon>Gastropoda</taxon>
        <taxon>Heterobranchia</taxon>
        <taxon>Euthyneura</taxon>
        <taxon>Panpulmonata</taxon>
        <taxon>Hygrophila</taxon>
        <taxon>Lymnaeoidea</taxon>
        <taxon>Planorbidae</taxon>
        <taxon>Biomphalaria</taxon>
    </lineage>
</organism>
<evidence type="ECO:0000256" key="7">
    <source>
        <dbReference type="ARBA" id="ARBA00023242"/>
    </source>
</evidence>
<dbReference type="PROSITE" id="PS00034">
    <property type="entry name" value="PAIRED_1"/>
    <property type="match status" value="1"/>
</dbReference>
<keyword evidence="7" id="KW-0539">Nucleus</keyword>
<dbReference type="FunFam" id="1.10.10.10:FF:000003">
    <property type="entry name" value="Paired box protein Pax-6"/>
    <property type="match status" value="1"/>
</dbReference>
<dbReference type="InterPro" id="IPR036388">
    <property type="entry name" value="WH-like_DNA-bd_sf"/>
</dbReference>
<feature type="region of interest" description="Disordered" evidence="8">
    <location>
        <begin position="425"/>
        <end position="573"/>
    </location>
</feature>
<feature type="compositionally biased region" description="Polar residues" evidence="8">
    <location>
        <begin position="481"/>
        <end position="495"/>
    </location>
</feature>
<feature type="compositionally biased region" description="Polar residues" evidence="8">
    <location>
        <begin position="10"/>
        <end position="31"/>
    </location>
</feature>
<feature type="compositionally biased region" description="Low complexity" evidence="8">
    <location>
        <begin position="251"/>
        <end position="274"/>
    </location>
</feature>
<sequence length="773" mass="83274">MRKQAGKQGKSMSSSRHNATGNHDSDVQNMGESDPDGDNNNVPPGVKMETAMSLEFAHSRGAKPGILHLDTIDLVKKEYMEQLQRQRMAYEEAGRQEEYDNGLHLRSASTPDADHNRSPPGSAQQYNLYSDHTQIQHAPNDGYQESSPVTMLTNASYILSHLHAAGVSPGAYMPNDPRDDHGHLGEDLSAHPRISSGSHYEHQLAHQLVELSSSQTLTLLSNVSPMKVSDKENGAPNYSPQGVHQFQHNMRQSHNTNNNNNNNSPSTTNNNLHNGNHRRQEKLEQMESILDDDQNKGHGGVNQLGGVFVNGRPLPDIVRSKIVELAHAGIRPCDISRQLRVSHGCVSKILGRYYETGSIKPGVIGGSKPKVATPMVVKAITKYKEENPTMFAWEIRDKLLSDNVCSSDNVPSVSSINRIVRNKANDRAKSASPHGNEGSPSCIGSDNSNMGGHPSSSPGNDGAQRGSSAPNGGGVPAGGFNISNIMSPGTNTTGSQKRKVDPDTVSREHDMTPEHRELAMRWLDRPPPKISRQNDDLDGHQDDQLHYLPSGYHPHPGAPMFPGNGGLSGGDISIKQEYHLSPPRTNGDHLGGSGAAAYPMAILKTHHGGGSPLPNSSPHAGSGRLDAPNTPPHLSKEVNGSSSPNSGGEPETEFIELTPVPSASGGHCYPTLPSIGQFSTPPVSYGGNPSAYTQPNLNTTVPLVLPHQHVYSPPVDYAYTPTAPYSQYPGTPYSDPNSWNIRTHPNLINSPYYYTTGSMRTDPASSSASPTKT</sequence>
<feature type="domain" description="Paired" evidence="9">
    <location>
        <begin position="297"/>
        <end position="423"/>
    </location>
</feature>